<dbReference type="AlphaFoldDB" id="A0A182M003"/>
<protein>
    <submittedName>
        <fullName evidence="2">Uncharacterized protein</fullName>
    </submittedName>
</protein>
<dbReference type="Proteomes" id="UP000075883">
    <property type="component" value="Unassembled WGS sequence"/>
</dbReference>
<organism evidence="2 3">
    <name type="scientific">Anopheles culicifacies</name>
    <dbReference type="NCBI Taxonomy" id="139723"/>
    <lineage>
        <taxon>Eukaryota</taxon>
        <taxon>Metazoa</taxon>
        <taxon>Ecdysozoa</taxon>
        <taxon>Arthropoda</taxon>
        <taxon>Hexapoda</taxon>
        <taxon>Insecta</taxon>
        <taxon>Pterygota</taxon>
        <taxon>Neoptera</taxon>
        <taxon>Endopterygota</taxon>
        <taxon>Diptera</taxon>
        <taxon>Nematocera</taxon>
        <taxon>Culicoidea</taxon>
        <taxon>Culicidae</taxon>
        <taxon>Anophelinae</taxon>
        <taxon>Anopheles</taxon>
        <taxon>culicifacies species complex</taxon>
    </lineage>
</organism>
<evidence type="ECO:0000313" key="2">
    <source>
        <dbReference type="EnsemblMetazoa" id="ACUA006085-PA"/>
    </source>
</evidence>
<dbReference type="EMBL" id="AXCM01007775">
    <property type="status" value="NOT_ANNOTATED_CDS"/>
    <property type="molecule type" value="Genomic_DNA"/>
</dbReference>
<sequence>MGELADRFIFVLTNQTLTNFLYGELCLQMATLCLVAAYGQCLTARSRYNHIKLACRMANGVDRKRICFTNFHDLHHGRIKHVDCTGRDEVARLLIDVPHDILANLGCLKLRRLAGKRERDELVLWIEYFNGLIFGH</sequence>
<keyword evidence="1" id="KW-0472">Membrane</keyword>
<name>A0A182M003_9DIPT</name>
<reference evidence="2" key="2">
    <citation type="submission" date="2020-05" db="UniProtKB">
        <authorList>
            <consortium name="EnsemblMetazoa"/>
        </authorList>
    </citation>
    <scope>IDENTIFICATION</scope>
    <source>
        <strain evidence="2">A-37</strain>
    </source>
</reference>
<evidence type="ECO:0000313" key="3">
    <source>
        <dbReference type="Proteomes" id="UP000075883"/>
    </source>
</evidence>
<reference evidence="3" key="1">
    <citation type="submission" date="2013-09" db="EMBL/GenBank/DDBJ databases">
        <title>The Genome Sequence of Anopheles culicifacies species A.</title>
        <authorList>
            <consortium name="The Broad Institute Genomics Platform"/>
            <person name="Neafsey D.E."/>
            <person name="Besansky N."/>
            <person name="Howell P."/>
            <person name="Walton C."/>
            <person name="Young S.K."/>
            <person name="Zeng Q."/>
            <person name="Gargeya S."/>
            <person name="Fitzgerald M."/>
            <person name="Haas B."/>
            <person name="Abouelleil A."/>
            <person name="Allen A.W."/>
            <person name="Alvarado L."/>
            <person name="Arachchi H.M."/>
            <person name="Berlin A.M."/>
            <person name="Chapman S.B."/>
            <person name="Gainer-Dewar J."/>
            <person name="Goldberg J."/>
            <person name="Griggs A."/>
            <person name="Gujja S."/>
            <person name="Hansen M."/>
            <person name="Howarth C."/>
            <person name="Imamovic A."/>
            <person name="Ireland A."/>
            <person name="Larimer J."/>
            <person name="McCowan C."/>
            <person name="Murphy C."/>
            <person name="Pearson M."/>
            <person name="Poon T.W."/>
            <person name="Priest M."/>
            <person name="Roberts A."/>
            <person name="Saif S."/>
            <person name="Shea T."/>
            <person name="Sisk P."/>
            <person name="Sykes S."/>
            <person name="Wortman J."/>
            <person name="Nusbaum C."/>
            <person name="Birren B."/>
        </authorList>
    </citation>
    <scope>NUCLEOTIDE SEQUENCE [LARGE SCALE GENOMIC DNA]</scope>
    <source>
        <strain evidence="3">A-37</strain>
    </source>
</reference>
<keyword evidence="1" id="KW-0812">Transmembrane</keyword>
<proteinExistence type="predicted"/>
<dbReference type="VEuPathDB" id="VectorBase:ACUA006085"/>
<accession>A0A182M003</accession>
<evidence type="ECO:0000256" key="1">
    <source>
        <dbReference type="SAM" id="Phobius"/>
    </source>
</evidence>
<keyword evidence="3" id="KW-1185">Reference proteome</keyword>
<keyword evidence="1" id="KW-1133">Transmembrane helix</keyword>
<dbReference type="EnsemblMetazoa" id="ACUA006085-RA">
    <property type="protein sequence ID" value="ACUA006085-PA"/>
    <property type="gene ID" value="ACUA006085"/>
</dbReference>
<feature type="transmembrane region" description="Helical" evidence="1">
    <location>
        <begin position="20"/>
        <end position="39"/>
    </location>
</feature>